<dbReference type="InterPro" id="IPR021957">
    <property type="entry name" value="DUF3574"/>
</dbReference>
<name>A0ABT1WXK9_9PROT</name>
<comment type="caution">
    <text evidence="2">The sequence shown here is derived from an EMBL/GenBank/DDBJ whole genome shotgun (WGS) entry which is preliminary data.</text>
</comment>
<accession>A0ABT1WXK9</accession>
<dbReference type="RefSeq" id="WP_257714255.1">
    <property type="nucleotide sequence ID" value="NZ_JANJOU010000001.1"/>
</dbReference>
<dbReference type="EMBL" id="JANJOU010000001">
    <property type="protein sequence ID" value="MCR0980572.1"/>
    <property type="molecule type" value="Genomic_DNA"/>
</dbReference>
<feature type="chain" id="PRO_5045408446" evidence="1">
    <location>
        <begin position="18"/>
        <end position="138"/>
    </location>
</feature>
<proteinExistence type="predicted"/>
<organism evidence="2 3">
    <name type="scientific">Roseomonas populi</name>
    <dbReference type="NCBI Taxonomy" id="3121582"/>
    <lineage>
        <taxon>Bacteria</taxon>
        <taxon>Pseudomonadati</taxon>
        <taxon>Pseudomonadota</taxon>
        <taxon>Alphaproteobacteria</taxon>
        <taxon>Acetobacterales</taxon>
        <taxon>Roseomonadaceae</taxon>
        <taxon>Roseomonas</taxon>
    </lineage>
</organism>
<feature type="signal peptide" evidence="1">
    <location>
        <begin position="1"/>
        <end position="17"/>
    </location>
</feature>
<evidence type="ECO:0000313" key="3">
    <source>
        <dbReference type="Proteomes" id="UP001524642"/>
    </source>
</evidence>
<evidence type="ECO:0000256" key="1">
    <source>
        <dbReference type="SAM" id="SignalP"/>
    </source>
</evidence>
<dbReference type="Proteomes" id="UP001524642">
    <property type="component" value="Unassembled WGS sequence"/>
</dbReference>
<keyword evidence="1" id="KW-0732">Signal</keyword>
<sequence length="138" mass="14668">MRAVALLLLLAACQAGGAPPACPDGTGPAAVAELAFGRNGPDGTLRVTDADWADFLAEEATPRFPDGLTSFDASGQWRGPDGRIAREPAKFLWLVMPAASLEEAHARTKPVAEAYRRRFRQESVLVVLRGTCATFQGS</sequence>
<dbReference type="Pfam" id="PF12098">
    <property type="entry name" value="DUF3574"/>
    <property type="match status" value="1"/>
</dbReference>
<evidence type="ECO:0000313" key="2">
    <source>
        <dbReference type="EMBL" id="MCR0980572.1"/>
    </source>
</evidence>
<gene>
    <name evidence="2" type="ORF">NRP21_00735</name>
</gene>
<protein>
    <submittedName>
        <fullName evidence="2">DUF3574 domain-containing protein</fullName>
    </submittedName>
</protein>
<reference evidence="2 3" key="1">
    <citation type="submission" date="2022-06" db="EMBL/GenBank/DDBJ databases">
        <title>Roseomonas CN29.</title>
        <authorList>
            <person name="Cheng Y."/>
            <person name="He X."/>
        </authorList>
    </citation>
    <scope>NUCLEOTIDE SEQUENCE [LARGE SCALE GENOMIC DNA]</scope>
    <source>
        <strain evidence="2 3">CN29</strain>
    </source>
</reference>
<keyword evidence="3" id="KW-1185">Reference proteome</keyword>